<dbReference type="InParanoid" id="A0A068VLF5"/>
<keyword evidence="12" id="KW-1185">Reference proteome</keyword>
<evidence type="ECO:0000256" key="8">
    <source>
        <dbReference type="PIRSR" id="PIRSR602401-1"/>
    </source>
</evidence>
<keyword evidence="7 9" id="KW-0503">Monooxygenase</keyword>
<dbReference type="AlphaFoldDB" id="A0A068VLF5"/>
<dbReference type="STRING" id="49390.A0A068VLF5"/>
<keyword evidence="4 8" id="KW-0479">Metal-binding</keyword>
<dbReference type="InterPro" id="IPR002401">
    <property type="entry name" value="Cyt_P450_E_grp-I"/>
</dbReference>
<dbReference type="PANTHER" id="PTHR47955:SF8">
    <property type="entry name" value="CYTOCHROME P450 71D11-LIKE"/>
    <property type="match status" value="1"/>
</dbReference>
<dbReference type="EMBL" id="HG743214">
    <property type="protein sequence ID" value="CDP21437.1"/>
    <property type="molecule type" value="Genomic_DNA"/>
</dbReference>
<feature type="signal peptide" evidence="10">
    <location>
        <begin position="1"/>
        <end position="26"/>
    </location>
</feature>
<dbReference type="Proteomes" id="UP000295252">
    <property type="component" value="Unassembled WGS sequence"/>
</dbReference>
<keyword evidence="6 8" id="KW-0408">Iron</keyword>
<evidence type="ECO:0000256" key="3">
    <source>
        <dbReference type="ARBA" id="ARBA00022617"/>
    </source>
</evidence>
<dbReference type="FunFam" id="1.10.630.10:FF:000008">
    <property type="entry name" value="Cytochrome P450 71D8"/>
    <property type="match status" value="1"/>
</dbReference>
<dbReference type="GO" id="GO:0016705">
    <property type="term" value="F:oxidoreductase activity, acting on paired donors, with incorporation or reduction of molecular oxygen"/>
    <property type="evidence" value="ECO:0007669"/>
    <property type="project" value="InterPro"/>
</dbReference>
<dbReference type="GO" id="GO:0020037">
    <property type="term" value="F:heme binding"/>
    <property type="evidence" value="ECO:0007669"/>
    <property type="project" value="InterPro"/>
</dbReference>
<evidence type="ECO:0000256" key="1">
    <source>
        <dbReference type="ARBA" id="ARBA00001971"/>
    </source>
</evidence>
<accession>A0A068VLF5</accession>
<keyword evidence="10" id="KW-0732">Signal</keyword>
<comment type="cofactor">
    <cofactor evidence="1 8">
        <name>heme</name>
        <dbReference type="ChEBI" id="CHEBI:30413"/>
    </cofactor>
</comment>
<dbReference type="CDD" id="cd11072">
    <property type="entry name" value="CYP71-like"/>
    <property type="match status" value="1"/>
</dbReference>
<name>A0A068VLF5_COFCA</name>
<dbReference type="InterPro" id="IPR036396">
    <property type="entry name" value="Cyt_P450_sf"/>
</dbReference>
<dbReference type="PANTHER" id="PTHR47955">
    <property type="entry name" value="CYTOCHROME P450 FAMILY 71 PROTEIN"/>
    <property type="match status" value="1"/>
</dbReference>
<evidence type="ECO:0000313" key="11">
    <source>
        <dbReference type="EMBL" id="CDP21437.1"/>
    </source>
</evidence>
<protein>
    <submittedName>
        <fullName evidence="11">DH200=94 genomic scaffold, scaffold_4130</fullName>
    </submittedName>
</protein>
<dbReference type="GO" id="GO:0005506">
    <property type="term" value="F:iron ion binding"/>
    <property type="evidence" value="ECO:0007669"/>
    <property type="project" value="InterPro"/>
</dbReference>
<evidence type="ECO:0000256" key="4">
    <source>
        <dbReference type="ARBA" id="ARBA00022723"/>
    </source>
</evidence>
<dbReference type="SUPFAM" id="SSF48264">
    <property type="entry name" value="Cytochrome P450"/>
    <property type="match status" value="1"/>
</dbReference>
<dbReference type="GO" id="GO:0004497">
    <property type="term" value="F:monooxygenase activity"/>
    <property type="evidence" value="ECO:0007669"/>
    <property type="project" value="UniProtKB-KW"/>
</dbReference>
<dbReference type="PhylomeDB" id="A0A068VLF5"/>
<evidence type="ECO:0000256" key="2">
    <source>
        <dbReference type="ARBA" id="ARBA00010617"/>
    </source>
</evidence>
<evidence type="ECO:0000256" key="9">
    <source>
        <dbReference type="RuleBase" id="RU000461"/>
    </source>
</evidence>
<evidence type="ECO:0000256" key="6">
    <source>
        <dbReference type="ARBA" id="ARBA00023004"/>
    </source>
</evidence>
<dbReference type="OrthoDB" id="2789670at2759"/>
<reference evidence="12" key="1">
    <citation type="journal article" date="2014" name="Science">
        <title>The coffee genome provides insight into the convergent evolution of caffeine biosynthesis.</title>
        <authorList>
            <person name="Denoeud F."/>
            <person name="Carretero-Paulet L."/>
            <person name="Dereeper A."/>
            <person name="Droc G."/>
            <person name="Guyot R."/>
            <person name="Pietrella M."/>
            <person name="Zheng C."/>
            <person name="Alberti A."/>
            <person name="Anthony F."/>
            <person name="Aprea G."/>
            <person name="Aury J.M."/>
            <person name="Bento P."/>
            <person name="Bernard M."/>
            <person name="Bocs S."/>
            <person name="Campa C."/>
            <person name="Cenci A."/>
            <person name="Combes M.C."/>
            <person name="Crouzillat D."/>
            <person name="Da Silva C."/>
            <person name="Daddiego L."/>
            <person name="De Bellis F."/>
            <person name="Dussert S."/>
            <person name="Garsmeur O."/>
            <person name="Gayraud T."/>
            <person name="Guignon V."/>
            <person name="Jahn K."/>
            <person name="Jamilloux V."/>
            <person name="Joet T."/>
            <person name="Labadie K."/>
            <person name="Lan T."/>
            <person name="Leclercq J."/>
            <person name="Lepelley M."/>
            <person name="Leroy T."/>
            <person name="Li L.T."/>
            <person name="Librado P."/>
            <person name="Lopez L."/>
            <person name="Munoz A."/>
            <person name="Noel B."/>
            <person name="Pallavicini A."/>
            <person name="Perrotta G."/>
            <person name="Poncet V."/>
            <person name="Pot D."/>
            <person name="Priyono X."/>
            <person name="Rigoreau M."/>
            <person name="Rouard M."/>
            <person name="Rozas J."/>
            <person name="Tranchant-Dubreuil C."/>
            <person name="VanBuren R."/>
            <person name="Zhang Q."/>
            <person name="Andrade A.C."/>
            <person name="Argout X."/>
            <person name="Bertrand B."/>
            <person name="de Kochko A."/>
            <person name="Graziosi G."/>
            <person name="Henry R.J."/>
            <person name="Jayarama X."/>
            <person name="Ming R."/>
            <person name="Nagai C."/>
            <person name="Rounsley S."/>
            <person name="Sankoff D."/>
            <person name="Giuliano G."/>
            <person name="Albert V.A."/>
            <person name="Wincker P."/>
            <person name="Lashermes P."/>
        </authorList>
    </citation>
    <scope>NUCLEOTIDE SEQUENCE [LARGE SCALE GENOMIC DNA]</scope>
    <source>
        <strain evidence="12">cv. DH200-94</strain>
    </source>
</reference>
<proteinExistence type="inferred from homology"/>
<keyword evidence="5 9" id="KW-0560">Oxidoreductase</keyword>
<evidence type="ECO:0000256" key="10">
    <source>
        <dbReference type="SAM" id="SignalP"/>
    </source>
</evidence>
<dbReference type="PRINTS" id="PR00463">
    <property type="entry name" value="EP450I"/>
</dbReference>
<gene>
    <name evidence="11" type="ORF">GSCOC_T00006624001</name>
</gene>
<evidence type="ECO:0000256" key="7">
    <source>
        <dbReference type="ARBA" id="ARBA00023033"/>
    </source>
</evidence>
<evidence type="ECO:0000313" key="12">
    <source>
        <dbReference type="Proteomes" id="UP000295252"/>
    </source>
</evidence>
<dbReference type="OMA" id="WEEEVTH"/>
<evidence type="ECO:0000256" key="5">
    <source>
        <dbReference type="ARBA" id="ARBA00023002"/>
    </source>
</evidence>
<feature type="chain" id="PRO_5001656063" evidence="10">
    <location>
        <begin position="27"/>
        <end position="500"/>
    </location>
</feature>
<organism evidence="11 12">
    <name type="scientific">Coffea canephora</name>
    <name type="common">Robusta coffee</name>
    <dbReference type="NCBI Taxonomy" id="49390"/>
    <lineage>
        <taxon>Eukaryota</taxon>
        <taxon>Viridiplantae</taxon>
        <taxon>Streptophyta</taxon>
        <taxon>Embryophyta</taxon>
        <taxon>Tracheophyta</taxon>
        <taxon>Spermatophyta</taxon>
        <taxon>Magnoliopsida</taxon>
        <taxon>eudicotyledons</taxon>
        <taxon>Gunneridae</taxon>
        <taxon>Pentapetalae</taxon>
        <taxon>asterids</taxon>
        <taxon>lamiids</taxon>
        <taxon>Gentianales</taxon>
        <taxon>Rubiaceae</taxon>
        <taxon>Ixoroideae</taxon>
        <taxon>Gardenieae complex</taxon>
        <taxon>Bertiereae - Coffeeae clade</taxon>
        <taxon>Coffeeae</taxon>
        <taxon>Coffea</taxon>
    </lineage>
</organism>
<dbReference type="PRINTS" id="PR00385">
    <property type="entry name" value="P450"/>
</dbReference>
<comment type="similarity">
    <text evidence="2 9">Belongs to the cytochrome P450 family.</text>
</comment>
<dbReference type="InterPro" id="IPR001128">
    <property type="entry name" value="Cyt_P450"/>
</dbReference>
<dbReference type="Gramene" id="CDP21437">
    <property type="protein sequence ID" value="CDP21437"/>
    <property type="gene ID" value="GSCOC_T00006624001"/>
</dbReference>
<dbReference type="PROSITE" id="PS00086">
    <property type="entry name" value="CYTOCHROME_P450"/>
    <property type="match status" value="1"/>
</dbReference>
<dbReference type="Gene3D" id="1.10.630.10">
    <property type="entry name" value="Cytochrome P450"/>
    <property type="match status" value="1"/>
</dbReference>
<keyword evidence="3 8" id="KW-0349">Heme</keyword>
<dbReference type="Pfam" id="PF00067">
    <property type="entry name" value="p450"/>
    <property type="match status" value="1"/>
</dbReference>
<dbReference type="InterPro" id="IPR017972">
    <property type="entry name" value="Cyt_P450_CS"/>
</dbReference>
<feature type="binding site" description="axial binding residue" evidence="8">
    <location>
        <position position="437"/>
    </location>
    <ligand>
        <name>heme</name>
        <dbReference type="ChEBI" id="CHEBI:30413"/>
    </ligand>
    <ligandPart>
        <name>Fe</name>
        <dbReference type="ChEBI" id="CHEBI:18248"/>
    </ligandPart>
</feature>
<sequence length="500" mass="56832">MDLFFFLGAFFLFCLMLVKIVKKSKTVKLPPGPKKLPIIGNMHQLIGSLPHRILADLAKKYGPLMHLQLGEVSTVVVSSADAAKDILNTFDALFANRPTLLTSTILFYNNTDISFSPCGDYWRQLRKICTMELLTARRVQTFGSIREDEVLNMIKSISSQKGTVVNLTAKLRSLTLSITTRAAFGKRSKYHDEFLSLMDDVVMLMSGFSIMDMYPSFKILERITGIRHKLETLHKKIDEVLENILNEHRVKRAEWKPENGEAKQNLLDVLLNVQQSGEFGAPLADNNIKAVIFDIFAAGGETSPTTMGWTMAEMIKNPTVFRRAQDEVRQIYGEMGNVDESRLHELKYLHAVIKEALRLHPAAPLLLPRECSEKCEIQGYEIPVNTRILINAWAIGRDSQHWTEPEKFFPERFLDSEIDFKGTTFNYIPFGGGRRMCPGISFALPVIELPLAQLLYHFDWKLPNNDLQQEQLDIAEVFGVVVRPKQDLLLIPIPYHHSSI</sequence>